<comment type="caution">
    <text evidence="2">The sequence shown here is derived from an EMBL/GenBank/DDBJ whole genome shotgun (WGS) entry which is preliminary data.</text>
</comment>
<accession>A0A1C7M047</accession>
<sequence length="129" mass="14089">MSTPENEDIDLLAQYGLHNAGEGVDPYVVTGTEHLSSDMQRMGVDNHIDVLCIDNNPVSICVVGRVVPPTDAVDNAGTQPFISLQPLRHRDLVAARVLQGQRSNPEVVSASTSVGSPQVARRRRRWPDH</sequence>
<keyword evidence="3" id="KW-1185">Reference proteome</keyword>
<feature type="compositionally biased region" description="Basic residues" evidence="1">
    <location>
        <begin position="120"/>
        <end position="129"/>
    </location>
</feature>
<dbReference type="EMBL" id="LUGG01000014">
    <property type="protein sequence ID" value="OBZ70310.1"/>
    <property type="molecule type" value="Genomic_DNA"/>
</dbReference>
<gene>
    <name evidence="2" type="ORF">A0H81_09550</name>
</gene>
<dbReference type="AlphaFoldDB" id="A0A1C7M047"/>
<protein>
    <submittedName>
        <fullName evidence="2">Uncharacterized protein</fullName>
    </submittedName>
</protein>
<evidence type="ECO:0000256" key="1">
    <source>
        <dbReference type="SAM" id="MobiDB-lite"/>
    </source>
</evidence>
<feature type="region of interest" description="Disordered" evidence="1">
    <location>
        <begin position="102"/>
        <end position="129"/>
    </location>
</feature>
<reference evidence="2 3" key="1">
    <citation type="submission" date="2016-03" db="EMBL/GenBank/DDBJ databases">
        <title>Whole genome sequencing of Grifola frondosa 9006-11.</title>
        <authorList>
            <person name="Min B."/>
            <person name="Park H."/>
            <person name="Kim J.-G."/>
            <person name="Cho H."/>
            <person name="Oh Y.-L."/>
            <person name="Kong W.-S."/>
            <person name="Choi I.-G."/>
        </authorList>
    </citation>
    <scope>NUCLEOTIDE SEQUENCE [LARGE SCALE GENOMIC DNA]</scope>
    <source>
        <strain evidence="2 3">9006-11</strain>
    </source>
</reference>
<evidence type="ECO:0000313" key="2">
    <source>
        <dbReference type="EMBL" id="OBZ70310.1"/>
    </source>
</evidence>
<dbReference type="Proteomes" id="UP000092993">
    <property type="component" value="Unassembled WGS sequence"/>
</dbReference>
<feature type="compositionally biased region" description="Polar residues" evidence="1">
    <location>
        <begin position="102"/>
        <end position="116"/>
    </location>
</feature>
<organism evidence="2 3">
    <name type="scientific">Grifola frondosa</name>
    <name type="common">Maitake</name>
    <name type="synonym">Polyporus frondosus</name>
    <dbReference type="NCBI Taxonomy" id="5627"/>
    <lineage>
        <taxon>Eukaryota</taxon>
        <taxon>Fungi</taxon>
        <taxon>Dikarya</taxon>
        <taxon>Basidiomycota</taxon>
        <taxon>Agaricomycotina</taxon>
        <taxon>Agaricomycetes</taxon>
        <taxon>Polyporales</taxon>
        <taxon>Grifolaceae</taxon>
        <taxon>Grifola</taxon>
    </lineage>
</organism>
<proteinExistence type="predicted"/>
<evidence type="ECO:0000313" key="3">
    <source>
        <dbReference type="Proteomes" id="UP000092993"/>
    </source>
</evidence>
<name>A0A1C7M047_GRIFR</name>